<dbReference type="Pfam" id="PF08281">
    <property type="entry name" value="Sigma70_r4_2"/>
    <property type="match status" value="1"/>
</dbReference>
<evidence type="ECO:0000259" key="5">
    <source>
        <dbReference type="Pfam" id="PF04542"/>
    </source>
</evidence>
<dbReference type="SUPFAM" id="SSF88946">
    <property type="entry name" value="Sigma2 domain of RNA polymerase sigma factors"/>
    <property type="match status" value="1"/>
</dbReference>
<dbReference type="Proteomes" id="UP000645390">
    <property type="component" value="Unassembled WGS sequence"/>
</dbReference>
<organism evidence="7 8">
    <name type="scientific">Pedobacter mendelii</name>
    <dbReference type="NCBI Taxonomy" id="1908240"/>
    <lineage>
        <taxon>Bacteria</taxon>
        <taxon>Pseudomonadati</taxon>
        <taxon>Bacteroidota</taxon>
        <taxon>Sphingobacteriia</taxon>
        <taxon>Sphingobacteriales</taxon>
        <taxon>Sphingobacteriaceae</taxon>
        <taxon>Pedobacter</taxon>
    </lineage>
</organism>
<proteinExistence type="inferred from homology"/>
<dbReference type="InterPro" id="IPR013324">
    <property type="entry name" value="RNA_pol_sigma_r3/r4-like"/>
</dbReference>
<evidence type="ECO:0000313" key="7">
    <source>
        <dbReference type="EMBL" id="GGI25834.1"/>
    </source>
</evidence>
<evidence type="ECO:0000259" key="6">
    <source>
        <dbReference type="Pfam" id="PF08281"/>
    </source>
</evidence>
<dbReference type="InterPro" id="IPR007627">
    <property type="entry name" value="RNA_pol_sigma70_r2"/>
</dbReference>
<reference evidence="8" key="1">
    <citation type="journal article" date="2019" name="Int. J. Syst. Evol. Microbiol.">
        <title>The Global Catalogue of Microorganisms (GCM) 10K type strain sequencing project: providing services to taxonomists for standard genome sequencing and annotation.</title>
        <authorList>
            <consortium name="The Broad Institute Genomics Platform"/>
            <consortium name="The Broad Institute Genome Sequencing Center for Infectious Disease"/>
            <person name="Wu L."/>
            <person name="Ma J."/>
        </authorList>
    </citation>
    <scope>NUCLEOTIDE SEQUENCE [LARGE SCALE GENOMIC DNA]</scope>
    <source>
        <strain evidence="8">CCM 8939</strain>
    </source>
</reference>
<dbReference type="InterPro" id="IPR013325">
    <property type="entry name" value="RNA_pol_sigma_r2"/>
</dbReference>
<gene>
    <name evidence="7" type="ORF">GCM10008119_19650</name>
</gene>
<dbReference type="InterPro" id="IPR014327">
    <property type="entry name" value="RNA_pol_sigma70_bacteroid"/>
</dbReference>
<protein>
    <submittedName>
        <fullName evidence="7">DNA-directed RNA polymerase sigma-70 factor</fullName>
    </submittedName>
</protein>
<keyword evidence="3" id="KW-0731">Sigma factor</keyword>
<dbReference type="SUPFAM" id="SSF88659">
    <property type="entry name" value="Sigma3 and sigma4 domains of RNA polymerase sigma factors"/>
    <property type="match status" value="1"/>
</dbReference>
<dbReference type="RefSeq" id="WP_188413650.1">
    <property type="nucleotide sequence ID" value="NZ_BMDJ01000004.1"/>
</dbReference>
<keyword evidence="7" id="KW-0240">DNA-directed RNA polymerase</keyword>
<dbReference type="GO" id="GO:0000428">
    <property type="term" value="C:DNA-directed RNA polymerase complex"/>
    <property type="evidence" value="ECO:0007669"/>
    <property type="project" value="UniProtKB-KW"/>
</dbReference>
<dbReference type="NCBIfam" id="TIGR02937">
    <property type="entry name" value="sigma70-ECF"/>
    <property type="match status" value="1"/>
</dbReference>
<feature type="domain" description="RNA polymerase sigma factor 70 region 4 type 2" evidence="6">
    <location>
        <begin position="123"/>
        <end position="173"/>
    </location>
</feature>
<dbReference type="Gene3D" id="1.10.10.10">
    <property type="entry name" value="Winged helix-like DNA-binding domain superfamily/Winged helix DNA-binding domain"/>
    <property type="match status" value="1"/>
</dbReference>
<accession>A0ABQ2BGR1</accession>
<dbReference type="EMBL" id="BMDJ01000004">
    <property type="protein sequence ID" value="GGI25834.1"/>
    <property type="molecule type" value="Genomic_DNA"/>
</dbReference>
<keyword evidence="4" id="KW-0804">Transcription</keyword>
<dbReference type="InterPro" id="IPR039425">
    <property type="entry name" value="RNA_pol_sigma-70-like"/>
</dbReference>
<evidence type="ECO:0000256" key="3">
    <source>
        <dbReference type="ARBA" id="ARBA00023082"/>
    </source>
</evidence>
<name>A0ABQ2BGR1_9SPHI</name>
<keyword evidence="2" id="KW-0805">Transcription regulation</keyword>
<evidence type="ECO:0000313" key="8">
    <source>
        <dbReference type="Proteomes" id="UP000645390"/>
    </source>
</evidence>
<keyword evidence="8" id="KW-1185">Reference proteome</keyword>
<dbReference type="NCBIfam" id="TIGR02985">
    <property type="entry name" value="Sig70_bacteroi1"/>
    <property type="match status" value="1"/>
</dbReference>
<evidence type="ECO:0000256" key="4">
    <source>
        <dbReference type="ARBA" id="ARBA00023163"/>
    </source>
</evidence>
<evidence type="ECO:0000256" key="2">
    <source>
        <dbReference type="ARBA" id="ARBA00023015"/>
    </source>
</evidence>
<dbReference type="Pfam" id="PF04542">
    <property type="entry name" value="Sigma70_r2"/>
    <property type="match status" value="1"/>
</dbReference>
<dbReference type="InterPro" id="IPR013249">
    <property type="entry name" value="RNA_pol_sigma70_r4_t2"/>
</dbReference>
<comment type="caution">
    <text evidence="7">The sequence shown here is derived from an EMBL/GenBank/DDBJ whole genome shotgun (WGS) entry which is preliminary data.</text>
</comment>
<dbReference type="PANTHER" id="PTHR43133">
    <property type="entry name" value="RNA POLYMERASE ECF-TYPE SIGMA FACTO"/>
    <property type="match status" value="1"/>
</dbReference>
<evidence type="ECO:0000256" key="1">
    <source>
        <dbReference type="ARBA" id="ARBA00010641"/>
    </source>
</evidence>
<dbReference type="Gene3D" id="1.10.1740.10">
    <property type="match status" value="1"/>
</dbReference>
<dbReference type="InterPro" id="IPR014284">
    <property type="entry name" value="RNA_pol_sigma-70_dom"/>
</dbReference>
<feature type="domain" description="RNA polymerase sigma-70 region 2" evidence="5">
    <location>
        <begin position="32"/>
        <end position="89"/>
    </location>
</feature>
<dbReference type="PANTHER" id="PTHR43133:SF46">
    <property type="entry name" value="RNA POLYMERASE SIGMA-70 FACTOR ECF SUBFAMILY"/>
    <property type="match status" value="1"/>
</dbReference>
<sequence>MSEAEIRFLLARMSMDDDHSSLKKLYIFFSTTLLNFAYSFVKSNEVAEEIVDDVFLRIWLNRAHATEIVNFKSYLYASVKNRSLNHLSNAYLRDVVQMEDIHVDIQDNAPNGEEQLYAADTMQIIEQAVNALPLQCHNVYKLVKNEGMKYKDVALHLNISIKTVEYHMGNALRSIAKNLAEESFSVYKISVDKISSN</sequence>
<comment type="similarity">
    <text evidence="1">Belongs to the sigma-70 factor family. ECF subfamily.</text>
</comment>
<dbReference type="InterPro" id="IPR036388">
    <property type="entry name" value="WH-like_DNA-bd_sf"/>
</dbReference>